<reference evidence="1 2" key="1">
    <citation type="submission" date="2021-01" db="EMBL/GenBank/DDBJ databases">
        <title>Chromosome-level genome assembly of a human fungal pathogen reveals clustering of transcriptionally co-regulated genes.</title>
        <authorList>
            <person name="Voorhies M."/>
            <person name="Cohen S."/>
            <person name="Shea T.P."/>
            <person name="Petrus S."/>
            <person name="Munoz J.F."/>
            <person name="Poplawski S."/>
            <person name="Goldman W.E."/>
            <person name="Michael T."/>
            <person name="Cuomo C.A."/>
            <person name="Sil A."/>
            <person name="Beyhan S."/>
        </authorList>
    </citation>
    <scope>NUCLEOTIDE SEQUENCE [LARGE SCALE GENOMIC DNA]</scope>
    <source>
        <strain evidence="1 2">G184AR</strain>
    </source>
</reference>
<protein>
    <submittedName>
        <fullName evidence="1">Uncharacterized protein</fullName>
    </submittedName>
</protein>
<dbReference type="AlphaFoldDB" id="A0A8H7YKD4"/>
<dbReference type="VEuPathDB" id="FungiDB:I7I52_08407"/>
<evidence type="ECO:0000313" key="1">
    <source>
        <dbReference type="EMBL" id="KAG5291164.1"/>
    </source>
</evidence>
<proteinExistence type="predicted"/>
<dbReference type="EMBL" id="JAEVHI010000005">
    <property type="protein sequence ID" value="KAG5291164.1"/>
    <property type="molecule type" value="Genomic_DNA"/>
</dbReference>
<accession>A0A8H7YKD4</accession>
<dbReference type="Proteomes" id="UP000670092">
    <property type="component" value="Unassembled WGS sequence"/>
</dbReference>
<sequence length="109" mass="12436">MFFHSALHCSVTSDILLFQFLLYKNSLCTTFPSDLFSLSFLNQFIICYQDSVKSVDSAVETDRTNCTNGTNSLICNNSNIWLIDGTPVTLTKHLQLVNRLILIYLFFIL</sequence>
<organism evidence="1 2">
    <name type="scientific">Ajellomyces capsulatus</name>
    <name type="common">Darling's disease fungus</name>
    <name type="synonym">Histoplasma capsulatum</name>
    <dbReference type="NCBI Taxonomy" id="5037"/>
    <lineage>
        <taxon>Eukaryota</taxon>
        <taxon>Fungi</taxon>
        <taxon>Dikarya</taxon>
        <taxon>Ascomycota</taxon>
        <taxon>Pezizomycotina</taxon>
        <taxon>Eurotiomycetes</taxon>
        <taxon>Eurotiomycetidae</taxon>
        <taxon>Onygenales</taxon>
        <taxon>Ajellomycetaceae</taxon>
        <taxon>Histoplasma</taxon>
    </lineage>
</organism>
<name>A0A8H7YKD4_AJECA</name>
<gene>
    <name evidence="1" type="ORF">I7I52_08407</name>
</gene>
<evidence type="ECO:0000313" key="2">
    <source>
        <dbReference type="Proteomes" id="UP000670092"/>
    </source>
</evidence>
<comment type="caution">
    <text evidence="1">The sequence shown here is derived from an EMBL/GenBank/DDBJ whole genome shotgun (WGS) entry which is preliminary data.</text>
</comment>